<feature type="compositionally biased region" description="Acidic residues" evidence="1">
    <location>
        <begin position="11"/>
        <end position="39"/>
    </location>
</feature>
<dbReference type="AlphaFoldDB" id="X1L131"/>
<dbReference type="EMBL" id="BARU01041405">
    <property type="protein sequence ID" value="GAH87898.1"/>
    <property type="molecule type" value="Genomic_DNA"/>
</dbReference>
<sequence length="96" mass="11153">MAKKKKKTETTEDSEKEEEKNDEEDLKTDFEKEFDEDFEDELDLEEELDLLDTDDMDAEVGDVEEIVDKDEEKKQLYLSCGIHIGTKLLSGEDLMA</sequence>
<evidence type="ECO:0000256" key="1">
    <source>
        <dbReference type="SAM" id="MobiDB-lite"/>
    </source>
</evidence>
<feature type="region of interest" description="Disordered" evidence="1">
    <location>
        <begin position="1"/>
        <end position="39"/>
    </location>
</feature>
<accession>X1L131</accession>
<reference evidence="2" key="1">
    <citation type="journal article" date="2014" name="Front. Microbiol.">
        <title>High frequency of phylogenetically diverse reductive dehalogenase-homologous genes in deep subseafloor sedimentary metagenomes.</title>
        <authorList>
            <person name="Kawai M."/>
            <person name="Futagami T."/>
            <person name="Toyoda A."/>
            <person name="Takaki Y."/>
            <person name="Nishi S."/>
            <person name="Hori S."/>
            <person name="Arai W."/>
            <person name="Tsubouchi T."/>
            <person name="Morono Y."/>
            <person name="Uchiyama I."/>
            <person name="Ito T."/>
            <person name="Fujiyama A."/>
            <person name="Inagaki F."/>
            <person name="Takami H."/>
        </authorList>
    </citation>
    <scope>NUCLEOTIDE SEQUENCE</scope>
    <source>
        <strain evidence="2">Expedition CK06-06</strain>
    </source>
</reference>
<proteinExistence type="predicted"/>
<comment type="caution">
    <text evidence="2">The sequence shown here is derived from an EMBL/GenBank/DDBJ whole genome shotgun (WGS) entry which is preliminary data.</text>
</comment>
<name>X1L131_9ZZZZ</name>
<organism evidence="2">
    <name type="scientific">marine sediment metagenome</name>
    <dbReference type="NCBI Taxonomy" id="412755"/>
    <lineage>
        <taxon>unclassified sequences</taxon>
        <taxon>metagenomes</taxon>
        <taxon>ecological metagenomes</taxon>
    </lineage>
</organism>
<evidence type="ECO:0000313" key="2">
    <source>
        <dbReference type="EMBL" id="GAH87898.1"/>
    </source>
</evidence>
<feature type="non-terminal residue" evidence="2">
    <location>
        <position position="96"/>
    </location>
</feature>
<protein>
    <submittedName>
        <fullName evidence="2">Uncharacterized protein</fullName>
    </submittedName>
</protein>
<gene>
    <name evidence="2" type="ORF">S03H2_63849</name>
</gene>